<reference evidence="1 2" key="1">
    <citation type="submission" date="2018-08" db="EMBL/GenBank/DDBJ databases">
        <title>Erythrobacter zhengii sp.nov., a bacterium isolated from deep-sea sediment.</title>
        <authorList>
            <person name="Fang C."/>
            <person name="Wu Y.-H."/>
            <person name="Sun C."/>
            <person name="Wang H."/>
            <person name="Cheng H."/>
            <person name="Meng F.-X."/>
            <person name="Wang C.-S."/>
            <person name="Xu X.-W."/>
        </authorList>
    </citation>
    <scope>NUCLEOTIDE SEQUENCE [LARGE SCALE GENOMIC DNA]</scope>
    <source>
        <strain evidence="1 2">CCTCC AB 2015396</strain>
    </source>
</reference>
<protein>
    <submittedName>
        <fullName evidence="1">Uncharacterized protein</fullName>
    </submittedName>
</protein>
<proteinExistence type="predicted"/>
<comment type="caution">
    <text evidence="1">The sequence shown here is derived from an EMBL/GenBank/DDBJ whole genome shotgun (WGS) entry which is preliminary data.</text>
</comment>
<dbReference type="Proteomes" id="UP000265366">
    <property type="component" value="Unassembled WGS sequence"/>
</dbReference>
<organism evidence="1 2">
    <name type="scientific">Aurantiacibacter xanthus</name>
    <dbReference type="NCBI Taxonomy" id="1784712"/>
    <lineage>
        <taxon>Bacteria</taxon>
        <taxon>Pseudomonadati</taxon>
        <taxon>Pseudomonadota</taxon>
        <taxon>Alphaproteobacteria</taxon>
        <taxon>Sphingomonadales</taxon>
        <taxon>Erythrobacteraceae</taxon>
        <taxon>Aurantiacibacter</taxon>
    </lineage>
</organism>
<name>A0A3A1P201_9SPHN</name>
<keyword evidence="2" id="KW-1185">Reference proteome</keyword>
<evidence type="ECO:0000313" key="1">
    <source>
        <dbReference type="EMBL" id="RIV82964.1"/>
    </source>
</evidence>
<sequence length="88" mass="10178">MSGRDWPAGVPREWRRDEPELAGLGARLRRECQEVLPAWGDPLQASVYYDQQDARRYLTAEFANGMRLSICYRFDGWQVESFDVVGPL</sequence>
<evidence type="ECO:0000313" key="2">
    <source>
        <dbReference type="Proteomes" id="UP000265366"/>
    </source>
</evidence>
<dbReference type="RefSeq" id="WP_119593475.1">
    <property type="nucleotide sequence ID" value="NZ_QXFM01000114.1"/>
</dbReference>
<dbReference type="EMBL" id="QXFM01000114">
    <property type="protein sequence ID" value="RIV82964.1"/>
    <property type="molecule type" value="Genomic_DNA"/>
</dbReference>
<accession>A0A3A1P201</accession>
<gene>
    <name evidence="1" type="ORF">D2V17_14270</name>
</gene>
<dbReference type="AlphaFoldDB" id="A0A3A1P201"/>